<proteinExistence type="predicted"/>
<keyword evidence="2" id="KW-0067">ATP-binding</keyword>
<reference evidence="2 3" key="1">
    <citation type="submission" date="2022-06" db="EMBL/GenBank/DDBJ databases">
        <title>Paraconexibacter antarcticus.</title>
        <authorList>
            <person name="Kim C.S."/>
        </authorList>
    </citation>
    <scope>NUCLEOTIDE SEQUENCE [LARGE SCALE GENOMIC DNA]</scope>
    <source>
        <strain evidence="2 3">02-257</strain>
    </source>
</reference>
<dbReference type="PANTHER" id="PTHR34301:SF8">
    <property type="entry name" value="ATPASE DOMAIN-CONTAINING PROTEIN"/>
    <property type="match status" value="1"/>
</dbReference>
<evidence type="ECO:0000259" key="1">
    <source>
        <dbReference type="Pfam" id="PF01637"/>
    </source>
</evidence>
<keyword evidence="2" id="KW-0547">Nucleotide-binding</keyword>
<dbReference type="Pfam" id="PF01637">
    <property type="entry name" value="ATPase_2"/>
    <property type="match status" value="1"/>
</dbReference>
<organism evidence="2 3">
    <name type="scientific">Paraconexibacter antarcticus</name>
    <dbReference type="NCBI Taxonomy" id="2949664"/>
    <lineage>
        <taxon>Bacteria</taxon>
        <taxon>Bacillati</taxon>
        <taxon>Actinomycetota</taxon>
        <taxon>Thermoleophilia</taxon>
        <taxon>Solirubrobacterales</taxon>
        <taxon>Paraconexibacteraceae</taxon>
        <taxon>Paraconexibacter</taxon>
    </lineage>
</organism>
<dbReference type="GO" id="GO:0005524">
    <property type="term" value="F:ATP binding"/>
    <property type="evidence" value="ECO:0007669"/>
    <property type="project" value="UniProtKB-KW"/>
</dbReference>
<evidence type="ECO:0000313" key="3">
    <source>
        <dbReference type="Proteomes" id="UP001056035"/>
    </source>
</evidence>
<dbReference type="RefSeq" id="WP_254569840.1">
    <property type="nucleotide sequence ID" value="NZ_CP098502.1"/>
</dbReference>
<name>A0ABY5DQC5_9ACTN</name>
<accession>A0ABY5DQC5</accession>
<dbReference type="EMBL" id="CP098502">
    <property type="protein sequence ID" value="UTI63106.1"/>
    <property type="molecule type" value="Genomic_DNA"/>
</dbReference>
<dbReference type="InterPro" id="IPR027417">
    <property type="entry name" value="P-loop_NTPase"/>
</dbReference>
<feature type="domain" description="ATPase" evidence="1">
    <location>
        <begin position="19"/>
        <end position="205"/>
    </location>
</feature>
<dbReference type="Proteomes" id="UP001056035">
    <property type="component" value="Chromosome"/>
</dbReference>
<keyword evidence="3" id="KW-1185">Reference proteome</keyword>
<dbReference type="InterPro" id="IPR011579">
    <property type="entry name" value="ATPase_dom"/>
</dbReference>
<protein>
    <submittedName>
        <fullName evidence="2">ATP-binding protein</fullName>
    </submittedName>
</protein>
<sequence>MSEDLNPFRFGSLALDEAFTDREAEIAELVADVRNGQDVVVLAPRRFGKTSLVWRASQELMSAKVLVAQVNLMTTPTPAKLADKLARAIHDDVASAVVRAKDRLKIFQGLRVRPTVTIDPDDGTPSFSFELGGAAAQDVSDTLERLLELPARLAAERGRRVALVFDEFQEIVDIDPGLPRLMRSVFQEQPDVSHVYLGSRRHMMRRLFSDEQEPFWRSAKQIDLGVIPPELFAPFLVERFAGTERELPGVVADALLGVTHGHPYATQELAYFLWQEVPHDGTATPERLDTALEKVLRSEHAHFSLLWERAPRAQRQVLQALAAEPGRVTADAYRSRHRLPAASSVQRATETLERDEVVLRDEHGVHICEPFLAQWLRAAR</sequence>
<gene>
    <name evidence="2" type="ORF">NBH00_17285</name>
</gene>
<dbReference type="SUPFAM" id="SSF52540">
    <property type="entry name" value="P-loop containing nucleoside triphosphate hydrolases"/>
    <property type="match status" value="1"/>
</dbReference>
<dbReference type="Gene3D" id="3.40.50.300">
    <property type="entry name" value="P-loop containing nucleotide triphosphate hydrolases"/>
    <property type="match status" value="1"/>
</dbReference>
<evidence type="ECO:0000313" key="2">
    <source>
        <dbReference type="EMBL" id="UTI63106.1"/>
    </source>
</evidence>
<dbReference type="PANTHER" id="PTHR34301">
    <property type="entry name" value="DNA-BINDING PROTEIN-RELATED"/>
    <property type="match status" value="1"/>
</dbReference>